<dbReference type="KEGG" id="prv:G7070_01150"/>
<accession>A0A6G7YAN6</accession>
<dbReference type="InterPro" id="IPR036565">
    <property type="entry name" value="Mur-like_cat_sf"/>
</dbReference>
<evidence type="ECO:0000259" key="12">
    <source>
        <dbReference type="Pfam" id="PF02875"/>
    </source>
</evidence>
<keyword evidence="7" id="KW-0067">ATP-binding</keyword>
<keyword evidence="6" id="KW-0547">Nucleotide-binding</keyword>
<dbReference type="GO" id="GO:0005524">
    <property type="term" value="F:ATP binding"/>
    <property type="evidence" value="ECO:0007669"/>
    <property type="project" value="UniProtKB-KW"/>
</dbReference>
<comment type="similarity">
    <text evidence="2">Belongs to the folylpolyglutamate synthase family.</text>
</comment>
<proteinExistence type="inferred from homology"/>
<organism evidence="13 14">
    <name type="scientific">Propioniciclava coleopterorum</name>
    <dbReference type="NCBI Taxonomy" id="2714937"/>
    <lineage>
        <taxon>Bacteria</taxon>
        <taxon>Bacillati</taxon>
        <taxon>Actinomycetota</taxon>
        <taxon>Actinomycetes</taxon>
        <taxon>Propionibacteriales</taxon>
        <taxon>Propionibacteriaceae</taxon>
        <taxon>Propioniciclava</taxon>
    </lineage>
</organism>
<name>A0A6G7YAN6_9ACTN</name>
<dbReference type="InterPro" id="IPR001645">
    <property type="entry name" value="Folylpolyglutamate_synth"/>
</dbReference>
<dbReference type="Pfam" id="PF02875">
    <property type="entry name" value="Mur_ligase_C"/>
    <property type="match status" value="1"/>
</dbReference>
<dbReference type="Proteomes" id="UP000501058">
    <property type="component" value="Chromosome"/>
</dbReference>
<evidence type="ECO:0000313" key="13">
    <source>
        <dbReference type="EMBL" id="QIK73746.1"/>
    </source>
</evidence>
<evidence type="ECO:0000256" key="1">
    <source>
        <dbReference type="ARBA" id="ARBA00001946"/>
    </source>
</evidence>
<dbReference type="SUPFAM" id="SSF53623">
    <property type="entry name" value="MurD-like peptide ligases, catalytic domain"/>
    <property type="match status" value="1"/>
</dbReference>
<evidence type="ECO:0000256" key="2">
    <source>
        <dbReference type="ARBA" id="ARBA00008276"/>
    </source>
</evidence>
<evidence type="ECO:0000256" key="4">
    <source>
        <dbReference type="ARBA" id="ARBA00022598"/>
    </source>
</evidence>
<comment type="cofactor">
    <cofactor evidence="1">
        <name>Mg(2+)</name>
        <dbReference type="ChEBI" id="CHEBI:18420"/>
    </cofactor>
</comment>
<comment type="catalytic activity">
    <reaction evidence="10">
        <text>(6S)-5,6,7,8-tetrahydrofolyl-(gamma-L-Glu)(n) + L-glutamate + ATP = (6S)-5,6,7,8-tetrahydrofolyl-(gamma-L-Glu)(n+1) + ADP + phosphate + H(+)</text>
        <dbReference type="Rhea" id="RHEA:10580"/>
        <dbReference type="Rhea" id="RHEA-COMP:14738"/>
        <dbReference type="Rhea" id="RHEA-COMP:14740"/>
        <dbReference type="ChEBI" id="CHEBI:15378"/>
        <dbReference type="ChEBI" id="CHEBI:29985"/>
        <dbReference type="ChEBI" id="CHEBI:30616"/>
        <dbReference type="ChEBI" id="CHEBI:43474"/>
        <dbReference type="ChEBI" id="CHEBI:141005"/>
        <dbReference type="ChEBI" id="CHEBI:456216"/>
        <dbReference type="EC" id="6.3.2.17"/>
    </reaction>
</comment>
<evidence type="ECO:0000256" key="10">
    <source>
        <dbReference type="ARBA" id="ARBA00047493"/>
    </source>
</evidence>
<dbReference type="GO" id="GO:0005737">
    <property type="term" value="C:cytoplasm"/>
    <property type="evidence" value="ECO:0007669"/>
    <property type="project" value="TreeGrafter"/>
</dbReference>
<dbReference type="InterPro" id="IPR004101">
    <property type="entry name" value="Mur_ligase_C"/>
</dbReference>
<evidence type="ECO:0000256" key="5">
    <source>
        <dbReference type="ARBA" id="ARBA00022723"/>
    </source>
</evidence>
<dbReference type="RefSeq" id="WP_166234864.1">
    <property type="nucleotide sequence ID" value="NZ_CP049865.1"/>
</dbReference>
<dbReference type="Gene3D" id="3.40.1190.10">
    <property type="entry name" value="Mur-like, catalytic domain"/>
    <property type="match status" value="1"/>
</dbReference>
<dbReference type="GO" id="GO:0046872">
    <property type="term" value="F:metal ion binding"/>
    <property type="evidence" value="ECO:0007669"/>
    <property type="project" value="UniProtKB-KW"/>
</dbReference>
<evidence type="ECO:0000256" key="8">
    <source>
        <dbReference type="ARBA" id="ARBA00022842"/>
    </source>
</evidence>
<dbReference type="SUPFAM" id="SSF53244">
    <property type="entry name" value="MurD-like peptide ligases, peptide-binding domain"/>
    <property type="match status" value="1"/>
</dbReference>
<evidence type="ECO:0000256" key="3">
    <source>
        <dbReference type="ARBA" id="ARBA00013025"/>
    </source>
</evidence>
<protein>
    <recommendedName>
        <fullName evidence="3">tetrahydrofolate synthase</fullName>
        <ecNumber evidence="3">6.3.2.17</ecNumber>
    </recommendedName>
    <alternativeName>
        <fullName evidence="9">Tetrahydrofolylpolyglutamate synthase</fullName>
    </alternativeName>
</protein>
<evidence type="ECO:0000313" key="14">
    <source>
        <dbReference type="Proteomes" id="UP000501058"/>
    </source>
</evidence>
<evidence type="ECO:0000256" key="7">
    <source>
        <dbReference type="ARBA" id="ARBA00022840"/>
    </source>
</evidence>
<dbReference type="GO" id="GO:0004326">
    <property type="term" value="F:tetrahydrofolylpolyglutamate synthase activity"/>
    <property type="evidence" value="ECO:0007669"/>
    <property type="project" value="UniProtKB-EC"/>
</dbReference>
<feature type="domain" description="Mur ligase C-terminal" evidence="12">
    <location>
        <begin position="301"/>
        <end position="425"/>
    </location>
</feature>
<dbReference type="AlphaFoldDB" id="A0A6G7YAN6"/>
<feature type="region of interest" description="Disordered" evidence="11">
    <location>
        <begin position="446"/>
        <end position="466"/>
    </location>
</feature>
<keyword evidence="4" id="KW-0436">Ligase</keyword>
<dbReference type="PANTHER" id="PTHR11136:SF0">
    <property type="entry name" value="DIHYDROFOLATE SYNTHETASE-RELATED"/>
    <property type="match status" value="1"/>
</dbReference>
<dbReference type="NCBIfam" id="TIGR01499">
    <property type="entry name" value="folC"/>
    <property type="match status" value="1"/>
</dbReference>
<dbReference type="Gene3D" id="3.90.190.20">
    <property type="entry name" value="Mur ligase, C-terminal domain"/>
    <property type="match status" value="1"/>
</dbReference>
<dbReference type="PIRSF" id="PIRSF001563">
    <property type="entry name" value="Folylpolyglu_synth"/>
    <property type="match status" value="1"/>
</dbReference>
<evidence type="ECO:0000256" key="9">
    <source>
        <dbReference type="ARBA" id="ARBA00030592"/>
    </source>
</evidence>
<gene>
    <name evidence="13" type="ORF">G7070_01150</name>
</gene>
<sequence length="466" mass="48790">MMTHADIVASLQSRWPEHRVAPSLSRIAALTELLGDPQRSYPVIQVAGTNGKGSTAIMIESILLAMNLRVGRVSSPHLSDLTERISIDGEPISHEAFDALVGDVMPLVSIVDEQRLDGVGMTFFEVMTGLAYEAFAQAPVDVAVIEVGLGGTWDATSVADAEVAVVCPVDLDHTHLLGDTIAEIAGEKAGIIKEGSVAVLAEQHPDAARVLMERCREVGARMVREGVEFGLIGRTPAVGGQVLRLETADGPVDDLLLPVFGEHMAHNAALAVAAVEAFLGGKPVPSDVLAEGLGAVRLPARLEVVRTDPTVVLDTCHNVHGATATMAGMAEAFDFTPLIAVVGMMADKDIEGVLRVLEDGVTTIVCTQVASTDRGLPAEELGEVASDVFGAERVHVRDSLPDALELAVTLADQAGAGAGILVAGSVVLAGEARTLLVRQAADRDSDDVLGEADGYDPDHLQDEDDD</sequence>
<dbReference type="FunFam" id="3.40.1190.10:FF:000011">
    <property type="entry name" value="Folylpolyglutamate synthase/dihydrofolate synthase"/>
    <property type="match status" value="1"/>
</dbReference>
<keyword evidence="5" id="KW-0479">Metal-binding</keyword>
<keyword evidence="8" id="KW-0460">Magnesium</keyword>
<dbReference type="EMBL" id="CP049865">
    <property type="protein sequence ID" value="QIK73746.1"/>
    <property type="molecule type" value="Genomic_DNA"/>
</dbReference>
<keyword evidence="14" id="KW-1185">Reference proteome</keyword>
<reference evidence="13 14" key="1">
    <citation type="submission" date="2020-03" db="EMBL/GenBank/DDBJ databases">
        <title>Propioniciclava sp. nov., isolated from Hydrophilus acuminatus.</title>
        <authorList>
            <person name="Hyun D.-W."/>
            <person name="Bae J.-W."/>
        </authorList>
    </citation>
    <scope>NUCLEOTIDE SEQUENCE [LARGE SCALE GENOMIC DNA]</scope>
    <source>
        <strain evidence="13 14">HDW11</strain>
    </source>
</reference>
<evidence type="ECO:0000256" key="11">
    <source>
        <dbReference type="SAM" id="MobiDB-lite"/>
    </source>
</evidence>
<dbReference type="GO" id="GO:0008841">
    <property type="term" value="F:dihydrofolate synthase activity"/>
    <property type="evidence" value="ECO:0007669"/>
    <property type="project" value="TreeGrafter"/>
</dbReference>
<evidence type="ECO:0000256" key="6">
    <source>
        <dbReference type="ARBA" id="ARBA00022741"/>
    </source>
</evidence>
<dbReference type="InterPro" id="IPR036615">
    <property type="entry name" value="Mur_ligase_C_dom_sf"/>
</dbReference>
<dbReference type="PANTHER" id="PTHR11136">
    <property type="entry name" value="FOLYLPOLYGLUTAMATE SYNTHASE-RELATED"/>
    <property type="match status" value="1"/>
</dbReference>
<dbReference type="EC" id="6.3.2.17" evidence="3"/>